<dbReference type="SUPFAM" id="SSF56784">
    <property type="entry name" value="HAD-like"/>
    <property type="match status" value="1"/>
</dbReference>
<dbReference type="CDD" id="cd16423">
    <property type="entry name" value="HAD_BPGM-like"/>
    <property type="match status" value="1"/>
</dbReference>
<dbReference type="InterPro" id="IPR006439">
    <property type="entry name" value="HAD-SF_hydro_IA"/>
</dbReference>
<dbReference type="RefSeq" id="WP_116062852.1">
    <property type="nucleotide sequence ID" value="NZ_QRDZ01000019.1"/>
</dbReference>
<dbReference type="InterPro" id="IPR036412">
    <property type="entry name" value="HAD-like_sf"/>
</dbReference>
<protein>
    <submittedName>
        <fullName evidence="1">HAD superfamily hydrolase (TIGR01509 family)/HAD superfamily hydrolase (TIGR01549 family)</fullName>
    </submittedName>
</protein>
<dbReference type="SFLD" id="SFLDS00003">
    <property type="entry name" value="Haloacid_Dehalogenase"/>
    <property type="match status" value="1"/>
</dbReference>
<comment type="caution">
    <text evidence="1">The sequence shown here is derived from an EMBL/GenBank/DDBJ whole genome shotgun (WGS) entry which is preliminary data.</text>
</comment>
<dbReference type="PANTHER" id="PTHR18901">
    <property type="entry name" value="2-DEOXYGLUCOSE-6-PHOSPHATE PHOSPHATASE 2"/>
    <property type="match status" value="1"/>
</dbReference>
<keyword evidence="1" id="KW-0378">Hydrolase</keyword>
<dbReference type="OrthoDB" id="9797743at2"/>
<dbReference type="NCBIfam" id="TIGR01509">
    <property type="entry name" value="HAD-SF-IA-v3"/>
    <property type="match status" value="1"/>
</dbReference>
<dbReference type="PRINTS" id="PR00413">
    <property type="entry name" value="HADHALOGNASE"/>
</dbReference>
<keyword evidence="2" id="KW-1185">Reference proteome</keyword>
<dbReference type="Gene3D" id="3.40.50.1000">
    <property type="entry name" value="HAD superfamily/HAD-like"/>
    <property type="match status" value="1"/>
</dbReference>
<accession>A0A3D9IUK5</accession>
<dbReference type="SFLD" id="SFLDG01129">
    <property type="entry name" value="C1.5:_HAD__Beta-PGM__Phosphata"/>
    <property type="match status" value="1"/>
</dbReference>
<gene>
    <name evidence="1" type="ORF">DFP98_11988</name>
</gene>
<dbReference type="Proteomes" id="UP000256977">
    <property type="component" value="Unassembled WGS sequence"/>
</dbReference>
<organism evidence="1 2">
    <name type="scientific">Cohnella phaseoli</name>
    <dbReference type="NCBI Taxonomy" id="456490"/>
    <lineage>
        <taxon>Bacteria</taxon>
        <taxon>Bacillati</taxon>
        <taxon>Bacillota</taxon>
        <taxon>Bacilli</taxon>
        <taxon>Bacillales</taxon>
        <taxon>Paenibacillaceae</taxon>
        <taxon>Cohnella</taxon>
    </lineage>
</organism>
<evidence type="ECO:0000313" key="1">
    <source>
        <dbReference type="EMBL" id="RED65448.1"/>
    </source>
</evidence>
<dbReference type="EMBL" id="QRDZ01000019">
    <property type="protein sequence ID" value="RED65448.1"/>
    <property type="molecule type" value="Genomic_DNA"/>
</dbReference>
<dbReference type="Gene3D" id="1.10.150.240">
    <property type="entry name" value="Putative phosphatase, domain 2"/>
    <property type="match status" value="1"/>
</dbReference>
<dbReference type="PANTHER" id="PTHR18901:SF38">
    <property type="entry name" value="PSEUDOURIDINE-5'-PHOSPHATASE"/>
    <property type="match status" value="1"/>
</dbReference>
<proteinExistence type="predicted"/>
<dbReference type="InterPro" id="IPR023198">
    <property type="entry name" value="PGP-like_dom2"/>
</dbReference>
<dbReference type="NCBIfam" id="TIGR01549">
    <property type="entry name" value="HAD-SF-IA-v1"/>
    <property type="match status" value="1"/>
</dbReference>
<dbReference type="InterPro" id="IPR023214">
    <property type="entry name" value="HAD_sf"/>
</dbReference>
<dbReference type="Pfam" id="PF00702">
    <property type="entry name" value="Hydrolase"/>
    <property type="match status" value="1"/>
</dbReference>
<reference evidence="1 2" key="1">
    <citation type="submission" date="2018-07" db="EMBL/GenBank/DDBJ databases">
        <title>Genomic Encyclopedia of Type Strains, Phase III (KMG-III): the genomes of soil and plant-associated and newly described type strains.</title>
        <authorList>
            <person name="Whitman W."/>
        </authorList>
    </citation>
    <scope>NUCLEOTIDE SEQUENCE [LARGE SCALE GENOMIC DNA]</scope>
    <source>
        <strain evidence="1 2">CECT 7287</strain>
    </source>
</reference>
<name>A0A3D9IUK5_9BACL</name>
<dbReference type="AlphaFoldDB" id="A0A3D9IUK5"/>
<sequence length="224" mass="24795">MALKAVVFDFDGTLMDTESSAYESINSIYADHGQELALETWAVCIGTIGGFDPHADLQTRTGKTLDKDGLHKMYRTRHVERLQSASLRLGVLDRLEEARSLGWKIGLASSSDLAWIEGHLRRQGIRDYFEVIRSSDDVKRVKPDPELYIRAVEALGVKPDEALAIEDSVNGLRAAKAAGLWGLAVPNPVTKQMDFVQADILVSDLDQTTFAQVEAELQARIVQK</sequence>
<evidence type="ECO:0000313" key="2">
    <source>
        <dbReference type="Proteomes" id="UP000256977"/>
    </source>
</evidence>
<dbReference type="GO" id="GO:0016787">
    <property type="term" value="F:hydrolase activity"/>
    <property type="evidence" value="ECO:0007669"/>
    <property type="project" value="UniProtKB-KW"/>
</dbReference>